<dbReference type="SUPFAM" id="SSF161098">
    <property type="entry name" value="MetI-like"/>
    <property type="match status" value="1"/>
</dbReference>
<comment type="similarity">
    <text evidence="7">Belongs to the binding-protein-dependent transport system permease family.</text>
</comment>
<keyword evidence="2 7" id="KW-0813">Transport</keyword>
<evidence type="ECO:0000256" key="6">
    <source>
        <dbReference type="ARBA" id="ARBA00023136"/>
    </source>
</evidence>
<feature type="transmembrane region" description="Helical" evidence="7">
    <location>
        <begin position="12"/>
        <end position="34"/>
    </location>
</feature>
<keyword evidence="6 7" id="KW-0472">Membrane</keyword>
<dbReference type="GO" id="GO:0005886">
    <property type="term" value="C:plasma membrane"/>
    <property type="evidence" value="ECO:0007669"/>
    <property type="project" value="UniProtKB-SubCell"/>
</dbReference>
<evidence type="ECO:0000256" key="5">
    <source>
        <dbReference type="ARBA" id="ARBA00022989"/>
    </source>
</evidence>
<feature type="transmembrane region" description="Helical" evidence="7">
    <location>
        <begin position="245"/>
        <end position="267"/>
    </location>
</feature>
<name>A0A084JK78_9FIRM</name>
<dbReference type="Proteomes" id="UP000028525">
    <property type="component" value="Unassembled WGS sequence"/>
</dbReference>
<dbReference type="OrthoDB" id="9787837at2"/>
<evidence type="ECO:0000256" key="4">
    <source>
        <dbReference type="ARBA" id="ARBA00022692"/>
    </source>
</evidence>
<dbReference type="PROSITE" id="PS50928">
    <property type="entry name" value="ABC_TM1"/>
    <property type="match status" value="1"/>
</dbReference>
<evidence type="ECO:0000259" key="8">
    <source>
        <dbReference type="PROSITE" id="PS50928"/>
    </source>
</evidence>
<dbReference type="AlphaFoldDB" id="A0A084JK78"/>
<dbReference type="PANTHER" id="PTHR43744:SF8">
    <property type="entry name" value="SN-GLYCEROL-3-PHOSPHATE TRANSPORT SYSTEM PERMEASE PROTEIN UGPE"/>
    <property type="match status" value="1"/>
</dbReference>
<keyword evidence="3" id="KW-1003">Cell membrane</keyword>
<keyword evidence="5 7" id="KW-1133">Transmembrane helix</keyword>
<dbReference type="InterPro" id="IPR000515">
    <property type="entry name" value="MetI-like"/>
</dbReference>
<dbReference type="STRING" id="29354.IO98_15420"/>
<comment type="subcellular location">
    <subcellularLocation>
        <location evidence="1 7">Cell membrane</location>
        <topology evidence="1 7">Multi-pass membrane protein</topology>
    </subcellularLocation>
</comment>
<evidence type="ECO:0000256" key="3">
    <source>
        <dbReference type="ARBA" id="ARBA00022475"/>
    </source>
</evidence>
<evidence type="ECO:0000313" key="10">
    <source>
        <dbReference type="Proteomes" id="UP000028525"/>
    </source>
</evidence>
<organism evidence="9 10">
    <name type="scientific">Lacrimispora celerecrescens</name>
    <dbReference type="NCBI Taxonomy" id="29354"/>
    <lineage>
        <taxon>Bacteria</taxon>
        <taxon>Bacillati</taxon>
        <taxon>Bacillota</taxon>
        <taxon>Clostridia</taxon>
        <taxon>Lachnospirales</taxon>
        <taxon>Lachnospiraceae</taxon>
        <taxon>Lacrimispora</taxon>
    </lineage>
</organism>
<gene>
    <name evidence="9" type="ORF">IO98_15420</name>
</gene>
<dbReference type="GO" id="GO:0055085">
    <property type="term" value="P:transmembrane transport"/>
    <property type="evidence" value="ECO:0007669"/>
    <property type="project" value="InterPro"/>
</dbReference>
<dbReference type="EMBL" id="JPME01000018">
    <property type="protein sequence ID" value="KEZ89362.1"/>
    <property type="molecule type" value="Genomic_DNA"/>
</dbReference>
<dbReference type="RefSeq" id="WP_038282503.1">
    <property type="nucleotide sequence ID" value="NZ_JPME01000018.1"/>
</dbReference>
<dbReference type="InterPro" id="IPR035906">
    <property type="entry name" value="MetI-like_sf"/>
</dbReference>
<evidence type="ECO:0000256" key="2">
    <source>
        <dbReference type="ARBA" id="ARBA00022448"/>
    </source>
</evidence>
<dbReference type="CDD" id="cd06261">
    <property type="entry name" value="TM_PBP2"/>
    <property type="match status" value="1"/>
</dbReference>
<comment type="caution">
    <text evidence="9">The sequence shown here is derived from an EMBL/GenBank/DDBJ whole genome shotgun (WGS) entry which is preliminary data.</text>
</comment>
<reference evidence="9 10" key="1">
    <citation type="submission" date="2014-07" db="EMBL/GenBank/DDBJ databases">
        <title>Draft genome of Clostridium celerecrescens 152B isolated from sediments associated with methane hydrate from Krishna Godavari basin.</title>
        <authorList>
            <person name="Honkalas V.S."/>
            <person name="Dabir A.P."/>
            <person name="Arora P."/>
            <person name="Dhakephalkar P.K."/>
        </authorList>
    </citation>
    <scope>NUCLEOTIDE SEQUENCE [LARGE SCALE GENOMIC DNA]</scope>
    <source>
        <strain evidence="9 10">152B</strain>
    </source>
</reference>
<feature type="transmembrane region" description="Helical" evidence="7">
    <location>
        <begin position="77"/>
        <end position="96"/>
    </location>
</feature>
<proteinExistence type="inferred from homology"/>
<evidence type="ECO:0000256" key="7">
    <source>
        <dbReference type="RuleBase" id="RU363032"/>
    </source>
</evidence>
<dbReference type="Gene3D" id="1.10.3720.10">
    <property type="entry name" value="MetI-like"/>
    <property type="match status" value="1"/>
</dbReference>
<dbReference type="PANTHER" id="PTHR43744">
    <property type="entry name" value="ABC TRANSPORTER PERMEASE PROTEIN MG189-RELATED-RELATED"/>
    <property type="match status" value="1"/>
</dbReference>
<feature type="transmembrane region" description="Helical" evidence="7">
    <location>
        <begin position="108"/>
        <end position="130"/>
    </location>
</feature>
<feature type="transmembrane region" description="Helical" evidence="7">
    <location>
        <begin position="142"/>
        <end position="163"/>
    </location>
</feature>
<evidence type="ECO:0000313" key="9">
    <source>
        <dbReference type="EMBL" id="KEZ89362.1"/>
    </source>
</evidence>
<evidence type="ECO:0000256" key="1">
    <source>
        <dbReference type="ARBA" id="ARBA00004651"/>
    </source>
</evidence>
<keyword evidence="10" id="KW-1185">Reference proteome</keyword>
<dbReference type="Pfam" id="PF00528">
    <property type="entry name" value="BPD_transp_1"/>
    <property type="match status" value="1"/>
</dbReference>
<feature type="domain" description="ABC transmembrane type-1" evidence="8">
    <location>
        <begin position="73"/>
        <end position="268"/>
    </location>
</feature>
<accession>A0A084JK78</accession>
<sequence length="283" mass="31960">MNSAKAKKRAGRILIFILKILVAVIMFSPIIWVFSGGFKNLTEFTTSSDIIPKNVTLENFNYIFFHSNYYLYVRNTVLLMAGTTLGTLISSSFVAYPLARMEFPGKNLIFSLIVGTMMIPGIALIIPQYIMFGKIGWLDSLLPMIIPSFFAYPYNVFLFRQFFRSIPKELDEAATIDGCSRLGVFFKVLVPLSKSTFTTIGVLSSVFWWNELTQPVFYINSDKWRTLTIALMTTFMYTSGNAFVINWPSIMAASSLMILPPMLLYLFGSRFLVEGIKTSGLKG</sequence>
<protein>
    <submittedName>
        <fullName evidence="9">ABC transporter permease</fullName>
    </submittedName>
</protein>
<keyword evidence="4 7" id="KW-0812">Transmembrane</keyword>